<dbReference type="InterPro" id="IPR023398">
    <property type="entry name" value="TIF_eIF4e-like"/>
</dbReference>
<gene>
    <name evidence="7" type="ORF">BASA50_001389</name>
</gene>
<evidence type="ECO:0000256" key="3">
    <source>
        <dbReference type="ARBA" id="ARBA00022845"/>
    </source>
</evidence>
<evidence type="ECO:0000313" key="8">
    <source>
        <dbReference type="Proteomes" id="UP001648503"/>
    </source>
</evidence>
<dbReference type="Pfam" id="PF01652">
    <property type="entry name" value="IF4E"/>
    <property type="match status" value="1"/>
</dbReference>
<keyword evidence="3" id="KW-0810">Translation regulation</keyword>
<keyword evidence="4 6" id="KW-0694">RNA-binding</keyword>
<proteinExistence type="inferred from homology"/>
<evidence type="ECO:0000256" key="4">
    <source>
        <dbReference type="ARBA" id="ARBA00022884"/>
    </source>
</evidence>
<reference evidence="7 8" key="1">
    <citation type="submission" date="2021-02" db="EMBL/GenBank/DDBJ databases">
        <title>Variation within the Batrachochytrium salamandrivorans European outbreak.</title>
        <authorList>
            <person name="Kelly M."/>
            <person name="Pasmans F."/>
            <person name="Shea T.P."/>
            <person name="Munoz J.F."/>
            <person name="Carranza S."/>
            <person name="Cuomo C.A."/>
            <person name="Martel A."/>
        </authorList>
    </citation>
    <scope>NUCLEOTIDE SEQUENCE [LARGE SCALE GENOMIC DNA]</scope>
    <source>
        <strain evidence="7 8">AMFP18/2</strain>
    </source>
</reference>
<evidence type="ECO:0008006" key="9">
    <source>
        <dbReference type="Google" id="ProtNLM"/>
    </source>
</evidence>
<organism evidence="7 8">
    <name type="scientific">Batrachochytrium salamandrivorans</name>
    <dbReference type="NCBI Taxonomy" id="1357716"/>
    <lineage>
        <taxon>Eukaryota</taxon>
        <taxon>Fungi</taxon>
        <taxon>Fungi incertae sedis</taxon>
        <taxon>Chytridiomycota</taxon>
        <taxon>Chytridiomycota incertae sedis</taxon>
        <taxon>Chytridiomycetes</taxon>
        <taxon>Rhizophydiales</taxon>
        <taxon>Rhizophydiales incertae sedis</taxon>
        <taxon>Batrachochytrium</taxon>
    </lineage>
</organism>
<evidence type="ECO:0000256" key="5">
    <source>
        <dbReference type="ARBA" id="ARBA00022917"/>
    </source>
</evidence>
<evidence type="ECO:0000313" key="7">
    <source>
        <dbReference type="EMBL" id="KAH6587256.1"/>
    </source>
</evidence>
<dbReference type="Gene3D" id="3.30.760.10">
    <property type="entry name" value="RNA Cap, Translation Initiation Factor Eif4e"/>
    <property type="match status" value="1"/>
</dbReference>
<dbReference type="PANTHER" id="PTHR11960">
    <property type="entry name" value="EUKARYOTIC TRANSLATION INITIATION FACTOR 4E RELATED"/>
    <property type="match status" value="1"/>
</dbReference>
<name>A0ABQ8EVL8_9FUNG</name>
<dbReference type="Proteomes" id="UP001648503">
    <property type="component" value="Unassembled WGS sequence"/>
</dbReference>
<evidence type="ECO:0000256" key="2">
    <source>
        <dbReference type="ARBA" id="ARBA00022540"/>
    </source>
</evidence>
<keyword evidence="5 6" id="KW-0648">Protein biosynthesis</keyword>
<accession>A0ABQ8EVL8</accession>
<evidence type="ECO:0000256" key="6">
    <source>
        <dbReference type="RuleBase" id="RU004374"/>
    </source>
</evidence>
<dbReference type="EMBL" id="JAFCIX010000567">
    <property type="protein sequence ID" value="KAH6587256.1"/>
    <property type="molecule type" value="Genomic_DNA"/>
</dbReference>
<dbReference type="SUPFAM" id="SSF55418">
    <property type="entry name" value="eIF4e-like"/>
    <property type="match status" value="1"/>
</dbReference>
<keyword evidence="8" id="KW-1185">Reference proteome</keyword>
<evidence type="ECO:0000256" key="1">
    <source>
        <dbReference type="ARBA" id="ARBA00009860"/>
    </source>
</evidence>
<comment type="similarity">
    <text evidence="1 6">Belongs to the eukaryotic initiation factor 4E family.</text>
</comment>
<protein>
    <recommendedName>
        <fullName evidence="9">Eukaryotic translation initiation factor 4E</fullName>
    </recommendedName>
</protein>
<sequence>MTSAVVAPSEQEALTSDEQVTAFDDPEALNVKHPLQNTWTLWFDSPSKKTSAKDWGLTLKAVASFNTVEDFWGVTNNVIDASEIPLSSNLHLFKENIEPAWEDEANSKGGKWSFSIPKQRKGPELDKTWLNVMLACIGEQFTYADEITGVVVSSRKAQDRISIWTRNADDKEKCIKIGEEFKKFLQTSESISYQCHADSLKKKSSFSSDRYTL</sequence>
<dbReference type="PANTHER" id="PTHR11960:SF8">
    <property type="entry name" value="EUKARYOTIC TRANSLATION INITIATION FACTOR 4E1-RELATED"/>
    <property type="match status" value="1"/>
</dbReference>
<comment type="caution">
    <text evidence="7">The sequence shown here is derived from an EMBL/GenBank/DDBJ whole genome shotgun (WGS) entry which is preliminary data.</text>
</comment>
<dbReference type="InterPro" id="IPR001040">
    <property type="entry name" value="TIF_eIF_4E"/>
</dbReference>
<keyword evidence="2 6" id="KW-0396">Initiation factor</keyword>